<proteinExistence type="predicted"/>
<comment type="caution">
    <text evidence="3">The sequence shown here is derived from an EMBL/GenBank/DDBJ whole genome shotgun (WGS) entry which is preliminary data.</text>
</comment>
<dbReference type="Gene3D" id="3.40.50.300">
    <property type="entry name" value="P-loop containing nucleotide triphosphate hydrolases"/>
    <property type="match status" value="1"/>
</dbReference>
<name>A0A421BML2_9RHOB</name>
<dbReference type="Gene3D" id="3.30.420.240">
    <property type="match status" value="1"/>
</dbReference>
<reference evidence="3 4" key="1">
    <citation type="submission" date="2018-10" db="EMBL/GenBank/DDBJ databases">
        <title>Rhodobacter sp . BO-81.</title>
        <authorList>
            <person name="Im W.T."/>
        </authorList>
    </citation>
    <scope>NUCLEOTIDE SEQUENCE [LARGE SCALE GENOMIC DNA]</scope>
    <source>
        <strain evidence="3 4">BO-81</strain>
    </source>
</reference>
<gene>
    <name evidence="3" type="ORF">DYS74_12170</name>
</gene>
<evidence type="ECO:0000313" key="4">
    <source>
        <dbReference type="Proteomes" id="UP000279673"/>
    </source>
</evidence>
<dbReference type="InterPro" id="IPR046462">
    <property type="entry name" value="TerL_nuclease"/>
</dbReference>
<sequence length="535" mass="59327">MASTYPEWVFDNSPIPDPLGHGERAVQFLRRLRHPASTEPKRAFQLDPWQERIVRRIYGPRNADGSRIVKEVWLQVPRGNRKTSLAAALALLHLIGPERVPAGQIIFAASDREQAGIGFREAAEIIRQDARVAAVTKVYDANNAPKTIRSTRDGSTLKAVSSDGKAMHGTTPTFVLADEVHVWKGRDLWEALRSGMTKRAGGLWITATTAGRGREGLAYDRYSYVRKIALGEIVNPEILPVIFEPGEDDDWLDEATWHKVNPGLSYGYPVLSELRTKATEARENPSEAYSFRQYALNEWLGNSTAPLFNMDTFDARRFDNDEADLEALDCWVGVDYASSGDLSAIVAAWAHPDGQITIKPWFYVQAETLEERERLEGLPYKQWVRDGLIEAVPGPVVPQQVVADKIVEICARHNVQEVAYDPHKLQAMAAELYTDGLPMVQFRQNLTQMGPANGELVRAVNGRLIRHDGNAVLRRHFEGVYAVERNGLIWQDKADKKHGHIDGSVAAAMAVGRLALSGGNSSAYNAPGAGGLYVF</sequence>
<evidence type="ECO:0000259" key="1">
    <source>
        <dbReference type="Pfam" id="PF03354"/>
    </source>
</evidence>
<protein>
    <submittedName>
        <fullName evidence="3">Terminase large subunit</fullName>
    </submittedName>
</protein>
<dbReference type="InterPro" id="IPR005021">
    <property type="entry name" value="Terminase_largesu-like"/>
</dbReference>
<dbReference type="Proteomes" id="UP000279673">
    <property type="component" value="Unassembled WGS sequence"/>
</dbReference>
<dbReference type="AlphaFoldDB" id="A0A421BML2"/>
<feature type="domain" description="Terminase large subunit-like ATPase" evidence="1">
    <location>
        <begin position="48"/>
        <end position="226"/>
    </location>
</feature>
<dbReference type="RefSeq" id="WP_121533966.1">
    <property type="nucleotide sequence ID" value="NZ_RCHI01000011.1"/>
</dbReference>
<organism evidence="3 4">
    <name type="scientific">Paenirhodobacter hankyongi</name>
    <dbReference type="NCBI Taxonomy" id="2294033"/>
    <lineage>
        <taxon>Bacteria</taxon>
        <taxon>Pseudomonadati</taxon>
        <taxon>Pseudomonadota</taxon>
        <taxon>Alphaproteobacteria</taxon>
        <taxon>Rhodobacterales</taxon>
        <taxon>Rhodobacter group</taxon>
        <taxon>Paenirhodobacter</taxon>
    </lineage>
</organism>
<dbReference type="PANTHER" id="PTHR41287">
    <property type="match status" value="1"/>
</dbReference>
<feature type="domain" description="Terminase large subunit-like endonuclease" evidence="2">
    <location>
        <begin position="243"/>
        <end position="515"/>
    </location>
</feature>
<dbReference type="InterPro" id="IPR046461">
    <property type="entry name" value="TerL_ATPase"/>
</dbReference>
<accession>A0A421BML2</accession>
<dbReference type="EMBL" id="RCHI01000011">
    <property type="protein sequence ID" value="RLL64290.1"/>
    <property type="molecule type" value="Genomic_DNA"/>
</dbReference>
<keyword evidence="4" id="KW-1185">Reference proteome</keyword>
<dbReference type="GO" id="GO:0004519">
    <property type="term" value="F:endonuclease activity"/>
    <property type="evidence" value="ECO:0007669"/>
    <property type="project" value="InterPro"/>
</dbReference>
<dbReference type="Pfam" id="PF03354">
    <property type="entry name" value="TerL_ATPase"/>
    <property type="match status" value="1"/>
</dbReference>
<dbReference type="Pfam" id="PF20441">
    <property type="entry name" value="TerL_nuclease"/>
    <property type="match status" value="1"/>
</dbReference>
<dbReference type="InterPro" id="IPR027417">
    <property type="entry name" value="P-loop_NTPase"/>
</dbReference>
<evidence type="ECO:0000313" key="3">
    <source>
        <dbReference type="EMBL" id="RLL64290.1"/>
    </source>
</evidence>
<evidence type="ECO:0000259" key="2">
    <source>
        <dbReference type="Pfam" id="PF20441"/>
    </source>
</evidence>
<dbReference type="PANTHER" id="PTHR41287:SF1">
    <property type="entry name" value="PROTEIN YMFN"/>
    <property type="match status" value="1"/>
</dbReference>